<evidence type="ECO:0000259" key="3">
    <source>
        <dbReference type="Pfam" id="PF03713"/>
    </source>
</evidence>
<reference evidence="4 5" key="1">
    <citation type="submission" date="2016-11" db="EMBL/GenBank/DDBJ databases">
        <authorList>
            <person name="Jaros S."/>
            <person name="Januszkiewicz K."/>
            <person name="Wedrychowicz H."/>
        </authorList>
    </citation>
    <scope>NUCLEOTIDE SEQUENCE [LARGE SCALE GENOMIC DNA]</scope>
    <source>
        <strain evidence="4 5">LMG 20594</strain>
    </source>
</reference>
<evidence type="ECO:0000313" key="4">
    <source>
        <dbReference type="EMBL" id="SHJ63948.1"/>
    </source>
</evidence>
<evidence type="ECO:0000313" key="5">
    <source>
        <dbReference type="Proteomes" id="UP000184395"/>
    </source>
</evidence>
<keyword evidence="2" id="KW-0732">Signal</keyword>
<dbReference type="AlphaFoldDB" id="A0A1M6KYD3"/>
<feature type="domain" description="DUF305" evidence="3">
    <location>
        <begin position="38"/>
        <end position="125"/>
    </location>
</feature>
<evidence type="ECO:0000256" key="1">
    <source>
        <dbReference type="SAM" id="MobiDB-lite"/>
    </source>
</evidence>
<dbReference type="RefSeq" id="WP_327083062.1">
    <property type="nucleotide sequence ID" value="NZ_CADFGY010000001.1"/>
</dbReference>
<gene>
    <name evidence="4" type="ORF">SAMN05192548_1004162</name>
</gene>
<dbReference type="PANTHER" id="PTHR36933:SF1">
    <property type="entry name" value="SLL0788 PROTEIN"/>
    <property type="match status" value="1"/>
</dbReference>
<feature type="signal peptide" evidence="2">
    <location>
        <begin position="1"/>
        <end position="27"/>
    </location>
</feature>
<dbReference type="InterPro" id="IPR005183">
    <property type="entry name" value="DUF305_CopM-like"/>
</dbReference>
<name>A0A1M6KYD3_9BURK</name>
<dbReference type="Pfam" id="PF03713">
    <property type="entry name" value="DUF305"/>
    <property type="match status" value="1"/>
</dbReference>
<proteinExistence type="predicted"/>
<sequence>MKKLYVLRTVSLCMGLAFGVATFSVSAQQGASMHGMDMSASADAGSNSSTSAFEKADKEMMAKMSSPPYTGDADKDFVSHMIPHHEGAIEMAKVQLKYGKDPELRRLAKNIIKAQHDEIAFMQRWQAKHGGK</sequence>
<evidence type="ECO:0000256" key="2">
    <source>
        <dbReference type="SAM" id="SignalP"/>
    </source>
</evidence>
<feature type="chain" id="PRO_5009919098" description="DUF305 domain-containing protein" evidence="2">
    <location>
        <begin position="28"/>
        <end position="132"/>
    </location>
</feature>
<accession>A0A1M6KYD3</accession>
<dbReference type="InterPro" id="IPR012347">
    <property type="entry name" value="Ferritin-like"/>
</dbReference>
<dbReference type="EMBL" id="FRAB01000004">
    <property type="protein sequence ID" value="SHJ63948.1"/>
    <property type="molecule type" value="Genomic_DNA"/>
</dbReference>
<dbReference type="STRING" id="169427.SAMN05192548_1004162"/>
<dbReference type="Gene3D" id="1.20.1260.10">
    <property type="match status" value="1"/>
</dbReference>
<organism evidence="4 5">
    <name type="scientific">Paraburkholderia terricola</name>
    <dbReference type="NCBI Taxonomy" id="169427"/>
    <lineage>
        <taxon>Bacteria</taxon>
        <taxon>Pseudomonadati</taxon>
        <taxon>Pseudomonadota</taxon>
        <taxon>Betaproteobacteria</taxon>
        <taxon>Burkholderiales</taxon>
        <taxon>Burkholderiaceae</taxon>
        <taxon>Paraburkholderia</taxon>
    </lineage>
</organism>
<dbReference type="Proteomes" id="UP000184395">
    <property type="component" value="Unassembled WGS sequence"/>
</dbReference>
<dbReference type="PANTHER" id="PTHR36933">
    <property type="entry name" value="SLL0788 PROTEIN"/>
    <property type="match status" value="1"/>
</dbReference>
<feature type="region of interest" description="Disordered" evidence="1">
    <location>
        <begin position="34"/>
        <end position="54"/>
    </location>
</feature>
<dbReference type="GeneID" id="301977837"/>
<protein>
    <recommendedName>
        <fullName evidence="3">DUF305 domain-containing protein</fullName>
    </recommendedName>
</protein>